<keyword evidence="2" id="KW-1185">Reference proteome</keyword>
<reference evidence="1 2" key="1">
    <citation type="submission" date="2015-03" db="EMBL/GenBank/DDBJ databases">
        <title>Draft genome of the nematode, Opisthorchis viverrini.</title>
        <authorList>
            <person name="Mitreva M."/>
        </authorList>
    </citation>
    <scope>NUCLEOTIDE SEQUENCE [LARGE SCALE GENOMIC DNA]</scope>
    <source>
        <strain evidence="1">Khon Kaen</strain>
    </source>
</reference>
<dbReference type="AlphaFoldDB" id="A0A1S8X229"/>
<gene>
    <name evidence="1" type="ORF">X801_03387</name>
</gene>
<feature type="non-terminal residue" evidence="1">
    <location>
        <position position="1"/>
    </location>
</feature>
<protein>
    <submittedName>
        <fullName evidence="1">Uncharacterized protein</fullName>
    </submittedName>
</protein>
<accession>A0A1S8X229</accession>
<dbReference type="Proteomes" id="UP000243686">
    <property type="component" value="Unassembled WGS sequence"/>
</dbReference>
<name>A0A1S8X229_OPIVI</name>
<dbReference type="EMBL" id="KV892479">
    <property type="protein sequence ID" value="OON20727.1"/>
    <property type="molecule type" value="Genomic_DNA"/>
</dbReference>
<evidence type="ECO:0000313" key="2">
    <source>
        <dbReference type="Proteomes" id="UP000243686"/>
    </source>
</evidence>
<organism evidence="1 2">
    <name type="scientific">Opisthorchis viverrini</name>
    <name type="common">Southeast Asian liver fluke</name>
    <dbReference type="NCBI Taxonomy" id="6198"/>
    <lineage>
        <taxon>Eukaryota</taxon>
        <taxon>Metazoa</taxon>
        <taxon>Spiralia</taxon>
        <taxon>Lophotrochozoa</taxon>
        <taxon>Platyhelminthes</taxon>
        <taxon>Trematoda</taxon>
        <taxon>Digenea</taxon>
        <taxon>Opisthorchiida</taxon>
        <taxon>Opisthorchiata</taxon>
        <taxon>Opisthorchiidae</taxon>
        <taxon>Opisthorchis</taxon>
    </lineage>
</organism>
<proteinExistence type="predicted"/>
<sequence>NADQGFAATNHSGTQINLWGQVPGLNWDVRSQNAANIYGSYYPTPQPTYIQMPYQAPSTGLENAVTHQQLTAIAGHLTQCIDQTRHMTVAEVRESLKQLSEKIRQPDVNRLGSRPLLAISQGEGNADQGFAATNHSGTQINLWGQVPGLNWDVRSQNAANIYGSYYPTPQPTYIQMPYQAPSTGLENAVTHQQLTAIAGHLTQRWMTLFYSDTTLCPVLGCCIKAPGSCVYRSRTIPALARFISS</sequence>
<evidence type="ECO:0000313" key="1">
    <source>
        <dbReference type="EMBL" id="OON20727.1"/>
    </source>
</evidence>